<dbReference type="Gramene" id="Psat01G0091700-T1">
    <property type="protein sequence ID" value="KAI5441642.1"/>
    <property type="gene ID" value="KIW84_010917"/>
</dbReference>
<feature type="compositionally biased region" description="Low complexity" evidence="1">
    <location>
        <begin position="84"/>
        <end position="106"/>
    </location>
</feature>
<dbReference type="GO" id="GO:0008270">
    <property type="term" value="F:zinc ion binding"/>
    <property type="evidence" value="ECO:0007669"/>
    <property type="project" value="InterPro"/>
</dbReference>
<dbReference type="SUPFAM" id="SSF57756">
    <property type="entry name" value="Retrovirus zinc finger-like domains"/>
    <property type="match status" value="1"/>
</dbReference>
<accession>A0A9D4YMG8</accession>
<keyword evidence="3" id="KW-1185">Reference proteome</keyword>
<organism evidence="2 3">
    <name type="scientific">Pisum sativum</name>
    <name type="common">Garden pea</name>
    <name type="synonym">Lathyrus oleraceus</name>
    <dbReference type="NCBI Taxonomy" id="3888"/>
    <lineage>
        <taxon>Eukaryota</taxon>
        <taxon>Viridiplantae</taxon>
        <taxon>Streptophyta</taxon>
        <taxon>Embryophyta</taxon>
        <taxon>Tracheophyta</taxon>
        <taxon>Spermatophyta</taxon>
        <taxon>Magnoliopsida</taxon>
        <taxon>eudicotyledons</taxon>
        <taxon>Gunneridae</taxon>
        <taxon>Pentapetalae</taxon>
        <taxon>rosids</taxon>
        <taxon>fabids</taxon>
        <taxon>Fabales</taxon>
        <taxon>Fabaceae</taxon>
        <taxon>Papilionoideae</taxon>
        <taxon>50 kb inversion clade</taxon>
        <taxon>NPAAA clade</taxon>
        <taxon>Hologalegina</taxon>
        <taxon>IRL clade</taxon>
        <taxon>Fabeae</taxon>
        <taxon>Lathyrus</taxon>
    </lineage>
</organism>
<dbReference type="GO" id="GO:0003676">
    <property type="term" value="F:nucleic acid binding"/>
    <property type="evidence" value="ECO:0007669"/>
    <property type="project" value="InterPro"/>
</dbReference>
<dbReference type="Proteomes" id="UP001058974">
    <property type="component" value="Chromosome 1"/>
</dbReference>
<evidence type="ECO:0008006" key="4">
    <source>
        <dbReference type="Google" id="ProtNLM"/>
    </source>
</evidence>
<evidence type="ECO:0000313" key="3">
    <source>
        <dbReference type="Proteomes" id="UP001058974"/>
    </source>
</evidence>
<gene>
    <name evidence="2" type="ORF">KIW84_010917</name>
</gene>
<evidence type="ECO:0000256" key="1">
    <source>
        <dbReference type="SAM" id="MobiDB-lite"/>
    </source>
</evidence>
<evidence type="ECO:0000313" key="2">
    <source>
        <dbReference type="EMBL" id="KAI5441642.1"/>
    </source>
</evidence>
<reference evidence="2 3" key="1">
    <citation type="journal article" date="2022" name="Nat. Genet.">
        <title>Improved pea reference genome and pan-genome highlight genomic features and evolutionary characteristics.</title>
        <authorList>
            <person name="Yang T."/>
            <person name="Liu R."/>
            <person name="Luo Y."/>
            <person name="Hu S."/>
            <person name="Wang D."/>
            <person name="Wang C."/>
            <person name="Pandey M.K."/>
            <person name="Ge S."/>
            <person name="Xu Q."/>
            <person name="Li N."/>
            <person name="Li G."/>
            <person name="Huang Y."/>
            <person name="Saxena R.K."/>
            <person name="Ji Y."/>
            <person name="Li M."/>
            <person name="Yan X."/>
            <person name="He Y."/>
            <person name="Liu Y."/>
            <person name="Wang X."/>
            <person name="Xiang C."/>
            <person name="Varshney R.K."/>
            <person name="Ding H."/>
            <person name="Gao S."/>
            <person name="Zong X."/>
        </authorList>
    </citation>
    <scope>NUCLEOTIDE SEQUENCE [LARGE SCALE GENOMIC DNA]</scope>
    <source>
        <strain evidence="2 3">cv. Zhongwan 6</strain>
    </source>
</reference>
<dbReference type="InterPro" id="IPR036875">
    <property type="entry name" value="Znf_CCHC_sf"/>
</dbReference>
<dbReference type="EMBL" id="JAMSHJ010000001">
    <property type="protein sequence ID" value="KAI5441642.1"/>
    <property type="molecule type" value="Genomic_DNA"/>
</dbReference>
<name>A0A9D4YMG8_PEA</name>
<comment type="caution">
    <text evidence="2">The sequence shown here is derived from an EMBL/GenBank/DDBJ whole genome shotgun (WGS) entry which is preliminary data.</text>
</comment>
<sequence>MDQTSKESTHAGTSENDSDDEEMSFIVKRFMYLAKKNKRFYGRSNDFRGSSSRKKKDDHKGCFNCKKLDHFIVDCLEVQMASNRGRSIRGSSSRAAPTPNAPTFPNLKFLSKAHA</sequence>
<proteinExistence type="predicted"/>
<protein>
    <recommendedName>
        <fullName evidence="4">CCHC-type domain-containing protein</fullName>
    </recommendedName>
</protein>
<feature type="region of interest" description="Disordered" evidence="1">
    <location>
        <begin position="1"/>
        <end position="20"/>
    </location>
</feature>
<feature type="region of interest" description="Disordered" evidence="1">
    <location>
        <begin position="84"/>
        <end position="115"/>
    </location>
</feature>
<dbReference type="AlphaFoldDB" id="A0A9D4YMG8"/>